<sequence>MQQKSDWFRQPLLTDVPPRATRGARLLILAAWLAVTLWMVAHHVPWRDEVRAYSLMQMGQSWPDMFRVVHGEGHPYLWYILLKAGNDLFGVREVLPAVGFLVAAAAGSLLALRAPFRLGLIAILLFSLHLGFDYSVVSRNYGISALVLFAIAAFYARIRDSLWFGLLLLLLCNTNAPSVFLAGAFFLYRMMELWGERPGWRSRSVLVLATNGALMLLGVLLCFLAIYPPANDAAAAVNRVPLNAQTLLPGIIDGYRSFAALGFHNAPQLANLFIVLSIAVFARRRPAVVAAAAAFVTLKLFFFFGFPAAFRHAALLLMFLVALLWVEGDKRAAGPVAERDEDHGLLSLVARWGFVLLLAMESVMYVRGPVAGLVAGRPWSGAKELAAILERPEYKDAPLIVEPDALGESVVYWTGKPFYLLRQQRFGTVTPFSMTGRKEMSLDDILGSARQLHAATGRPVVIAMERDLRTVKPGRYDVMYADYMTFTPQNIARFQAGTRRIAAIRDAFGDERYDIYVYPR</sequence>
<feature type="transmembrane region" description="Helical" evidence="1">
    <location>
        <begin position="26"/>
        <end position="45"/>
    </location>
</feature>
<feature type="transmembrane region" description="Helical" evidence="1">
    <location>
        <begin position="208"/>
        <end position="227"/>
    </location>
</feature>
<name>A0ABQ5Z9Z7_9SPHN</name>
<comment type="caution">
    <text evidence="2">The sequence shown here is derived from an EMBL/GenBank/DDBJ whole genome shotgun (WGS) entry which is preliminary data.</text>
</comment>
<proteinExistence type="predicted"/>
<feature type="transmembrane region" description="Helical" evidence="1">
    <location>
        <begin position="258"/>
        <end position="280"/>
    </location>
</feature>
<evidence type="ECO:0000313" key="3">
    <source>
        <dbReference type="Proteomes" id="UP001156703"/>
    </source>
</evidence>
<accession>A0ABQ5Z9Z7</accession>
<dbReference type="EMBL" id="BSOO01000011">
    <property type="protein sequence ID" value="GLR47604.1"/>
    <property type="molecule type" value="Genomic_DNA"/>
</dbReference>
<organism evidence="2 3">
    <name type="scientific">Sphingomonas astaxanthinifaciens DSM 22298</name>
    <dbReference type="NCBI Taxonomy" id="1123267"/>
    <lineage>
        <taxon>Bacteria</taxon>
        <taxon>Pseudomonadati</taxon>
        <taxon>Pseudomonadota</taxon>
        <taxon>Alphaproteobacteria</taxon>
        <taxon>Sphingomonadales</taxon>
        <taxon>Sphingomonadaceae</taxon>
        <taxon>Sphingomonas</taxon>
    </lineage>
</organism>
<feature type="transmembrane region" description="Helical" evidence="1">
    <location>
        <begin position="141"/>
        <end position="158"/>
    </location>
</feature>
<reference evidence="3" key="1">
    <citation type="journal article" date="2019" name="Int. J. Syst. Evol. Microbiol.">
        <title>The Global Catalogue of Microorganisms (GCM) 10K type strain sequencing project: providing services to taxonomists for standard genome sequencing and annotation.</title>
        <authorList>
            <consortium name="The Broad Institute Genomics Platform"/>
            <consortium name="The Broad Institute Genome Sequencing Center for Infectious Disease"/>
            <person name="Wu L."/>
            <person name="Ma J."/>
        </authorList>
    </citation>
    <scope>NUCLEOTIDE SEQUENCE [LARGE SCALE GENOMIC DNA]</scope>
    <source>
        <strain evidence="3">NBRC 102146</strain>
    </source>
</reference>
<evidence type="ECO:0000313" key="2">
    <source>
        <dbReference type="EMBL" id="GLR47604.1"/>
    </source>
</evidence>
<dbReference type="RefSeq" id="WP_029940363.1">
    <property type="nucleotide sequence ID" value="NZ_BSOO01000011.1"/>
</dbReference>
<protein>
    <recommendedName>
        <fullName evidence="4">Glycosyltransferase RgtA/B/C/D-like domain-containing protein</fullName>
    </recommendedName>
</protein>
<keyword evidence="1" id="KW-1133">Transmembrane helix</keyword>
<feature type="transmembrane region" description="Helical" evidence="1">
    <location>
        <begin position="94"/>
        <end position="112"/>
    </location>
</feature>
<keyword evidence="1" id="KW-0812">Transmembrane</keyword>
<keyword evidence="3" id="KW-1185">Reference proteome</keyword>
<feature type="transmembrane region" description="Helical" evidence="1">
    <location>
        <begin position="164"/>
        <end position="188"/>
    </location>
</feature>
<gene>
    <name evidence="2" type="ORF">GCM10007925_13170</name>
</gene>
<dbReference type="Proteomes" id="UP001156703">
    <property type="component" value="Unassembled WGS sequence"/>
</dbReference>
<evidence type="ECO:0000256" key="1">
    <source>
        <dbReference type="SAM" id="Phobius"/>
    </source>
</evidence>
<evidence type="ECO:0008006" key="4">
    <source>
        <dbReference type="Google" id="ProtNLM"/>
    </source>
</evidence>
<feature type="transmembrane region" description="Helical" evidence="1">
    <location>
        <begin position="287"/>
        <end position="304"/>
    </location>
</feature>
<keyword evidence="1" id="KW-0472">Membrane</keyword>